<keyword evidence="1" id="KW-0732">Signal</keyword>
<dbReference type="Proteomes" id="UP000283433">
    <property type="component" value="Unassembled WGS sequence"/>
</dbReference>
<feature type="signal peptide" evidence="1">
    <location>
        <begin position="1"/>
        <end position="18"/>
    </location>
</feature>
<reference evidence="2 3" key="1">
    <citation type="submission" date="2016-07" db="EMBL/GenBank/DDBJ databases">
        <title>Genome of Pelobium manganitolerans.</title>
        <authorList>
            <person name="Wu S."/>
            <person name="Wang G."/>
        </authorList>
    </citation>
    <scope>NUCLEOTIDE SEQUENCE [LARGE SCALE GENOMIC DNA]</scope>
    <source>
        <strain evidence="2 3">YS-25</strain>
    </source>
</reference>
<keyword evidence="3" id="KW-1185">Reference proteome</keyword>
<proteinExistence type="predicted"/>
<dbReference type="Gene3D" id="2.40.160.20">
    <property type="match status" value="1"/>
</dbReference>
<sequence length="255" mass="28241">MRKPILLVALALSINAKASTFNINKISAQNITVLKDSVPENAIGAKPSVIPLKKFRLAFSGGPSFLMSKTNNNVPEDFRQYVKELKSGSHFSVDGGYFWREDIGLGLKYSSFYSKNSMANVYVEDAYGQQRYGSMADNINTQFVGAVFYNRAQSKSAKITWLANIALGYISYKDEGRLVDPIKITGSNIGASLDFGADFKLSNSLYLGLQAGYMLGVLKKLKYTTSAGQQTLKLDKDNYESMNRIDLSGGIRWVW</sequence>
<dbReference type="EMBL" id="MBTA01000028">
    <property type="protein sequence ID" value="RKD13197.1"/>
    <property type="molecule type" value="Genomic_DNA"/>
</dbReference>
<accession>A0A419S2K5</accession>
<evidence type="ECO:0008006" key="4">
    <source>
        <dbReference type="Google" id="ProtNLM"/>
    </source>
</evidence>
<dbReference type="AlphaFoldDB" id="A0A419S2K5"/>
<organism evidence="2 3">
    <name type="scientific">Pelobium manganitolerans</name>
    <dbReference type="NCBI Taxonomy" id="1842495"/>
    <lineage>
        <taxon>Bacteria</taxon>
        <taxon>Pseudomonadati</taxon>
        <taxon>Bacteroidota</taxon>
        <taxon>Sphingobacteriia</taxon>
        <taxon>Sphingobacteriales</taxon>
        <taxon>Sphingobacteriaceae</taxon>
        <taxon>Pelobium</taxon>
    </lineage>
</organism>
<evidence type="ECO:0000313" key="2">
    <source>
        <dbReference type="EMBL" id="RKD13197.1"/>
    </source>
</evidence>
<protein>
    <recommendedName>
        <fullName evidence="4">Outer membrane protein beta-barrel domain-containing protein</fullName>
    </recommendedName>
</protein>
<comment type="caution">
    <text evidence="2">The sequence shown here is derived from an EMBL/GenBank/DDBJ whole genome shotgun (WGS) entry which is preliminary data.</text>
</comment>
<evidence type="ECO:0000313" key="3">
    <source>
        <dbReference type="Proteomes" id="UP000283433"/>
    </source>
</evidence>
<gene>
    <name evidence="2" type="ORF">BCY91_10255</name>
</gene>
<evidence type="ECO:0000256" key="1">
    <source>
        <dbReference type="SAM" id="SignalP"/>
    </source>
</evidence>
<dbReference type="RefSeq" id="WP_120182848.1">
    <property type="nucleotide sequence ID" value="NZ_MBTA01000028.1"/>
</dbReference>
<dbReference type="OrthoDB" id="1093738at2"/>
<feature type="chain" id="PRO_5019580823" description="Outer membrane protein beta-barrel domain-containing protein" evidence="1">
    <location>
        <begin position="19"/>
        <end position="255"/>
    </location>
</feature>
<name>A0A419S2K5_9SPHI</name>